<feature type="domain" description="Sensor histidine kinase NatK-like C-terminal" evidence="2">
    <location>
        <begin position="324"/>
        <end position="424"/>
    </location>
</feature>
<feature type="transmembrane region" description="Helical" evidence="1">
    <location>
        <begin position="179"/>
        <end position="199"/>
    </location>
</feature>
<keyword evidence="1" id="KW-0472">Membrane</keyword>
<dbReference type="AlphaFoldDB" id="C6PTD6"/>
<dbReference type="PATRIC" id="fig|536227.13.peg.4994"/>
<feature type="transmembrane region" description="Helical" evidence="1">
    <location>
        <begin position="115"/>
        <end position="135"/>
    </location>
</feature>
<comment type="caution">
    <text evidence="3">The sequence shown here is derived from an EMBL/GenBank/DDBJ whole genome shotgun (WGS) entry which is preliminary data.</text>
</comment>
<dbReference type="OrthoDB" id="9792686at2"/>
<organism evidence="3 4">
    <name type="scientific">Clostridium carboxidivorans P7</name>
    <dbReference type="NCBI Taxonomy" id="536227"/>
    <lineage>
        <taxon>Bacteria</taxon>
        <taxon>Bacillati</taxon>
        <taxon>Bacillota</taxon>
        <taxon>Clostridia</taxon>
        <taxon>Eubacteriales</taxon>
        <taxon>Clostridiaceae</taxon>
        <taxon>Clostridium</taxon>
    </lineage>
</organism>
<feature type="transmembrane region" description="Helical" evidence="1">
    <location>
        <begin position="25"/>
        <end position="45"/>
    </location>
</feature>
<dbReference type="Proteomes" id="UP000004198">
    <property type="component" value="Unassembled WGS sequence"/>
</dbReference>
<keyword evidence="3" id="KW-0418">Kinase</keyword>
<sequence length="432" mass="50428">MHYTIATTLVQTYLIYTFYDKKIKINFKGICAVILVMAIKPIVMVFLRDNFLSFIFVWFCNYIITYFFVGKNFKQNLELSFFVELITLMAYYMSGGIVLILGYTINIKDIFNFNILFYNVNFYFILIYLTIMIAFGLFRRYIPLSFSEEDVKNRNFNGIYIIMAINILIKIINDLNVNYGIKLISFVSINFFIIIFYIINDELNIKKVKDELELNEKEKRIKELTLYIGTIEKLVEKYREFKHDYKNIVLGIGAEGLNENNLLDRLNREVVGDKSYDAFLNLKDVNYIPLKSMLSYYIMLSIKKDIDVSLIVIGEVKESHISELEFSRIIGIILENALEEASANDDKRVEIYVEVINYDLNITVANTFKGGKVNLIEIYERGYSSKGEDRGLGLYILKGIVDKNPNMTLNTFIREGMFVQDLCIFSPKKKVK</sequence>
<dbReference type="InterPro" id="IPR032834">
    <property type="entry name" value="NatK-like_C"/>
</dbReference>
<dbReference type="SUPFAM" id="SSF55874">
    <property type="entry name" value="ATPase domain of HSP90 chaperone/DNA topoisomerase II/histidine kinase"/>
    <property type="match status" value="1"/>
</dbReference>
<feature type="transmembrane region" description="Helical" evidence="1">
    <location>
        <begin position="81"/>
        <end position="103"/>
    </location>
</feature>
<proteinExistence type="predicted"/>
<keyword evidence="1" id="KW-1133">Transmembrane helix</keyword>
<dbReference type="PANTHER" id="PTHR40448">
    <property type="entry name" value="TWO-COMPONENT SENSOR HISTIDINE KINASE"/>
    <property type="match status" value="1"/>
</dbReference>
<dbReference type="InterPro" id="IPR036890">
    <property type="entry name" value="HATPase_C_sf"/>
</dbReference>
<dbReference type="EMBL" id="ACVI01000029">
    <property type="protein sequence ID" value="EET87459.1"/>
    <property type="molecule type" value="Genomic_DNA"/>
</dbReference>
<accession>C6PTD6</accession>
<feature type="transmembrane region" description="Helical" evidence="1">
    <location>
        <begin position="156"/>
        <end position="173"/>
    </location>
</feature>
<dbReference type="RefSeq" id="WP_007060938.1">
    <property type="nucleotide sequence ID" value="NZ_ACVI01000029.1"/>
</dbReference>
<name>C6PTD6_9CLOT</name>
<keyword evidence="4" id="KW-1185">Reference proteome</keyword>
<dbReference type="GO" id="GO:0016301">
    <property type="term" value="F:kinase activity"/>
    <property type="evidence" value="ECO:0007669"/>
    <property type="project" value="UniProtKB-KW"/>
</dbReference>
<gene>
    <name evidence="3" type="ORF">CcarbDRAFT_2053</name>
</gene>
<reference evidence="3 4" key="1">
    <citation type="submission" date="2009-06" db="EMBL/GenBank/DDBJ databases">
        <title>The draft genome of Clostridium carboxidivorans P7.</title>
        <authorList>
            <consortium name="US DOE Joint Genome Institute (JGI-PGF)"/>
            <person name="Lucas S."/>
            <person name="Copeland A."/>
            <person name="Lapidus A."/>
            <person name="Glavina del Rio T."/>
            <person name="Tice H."/>
            <person name="Bruce D."/>
            <person name="Goodwin L."/>
            <person name="Pitluck S."/>
            <person name="Larimer F."/>
            <person name="Land M.L."/>
            <person name="Hauser L."/>
            <person name="Hemme C.L."/>
        </authorList>
    </citation>
    <scope>NUCLEOTIDE SEQUENCE [LARGE SCALE GENOMIC DNA]</scope>
    <source>
        <strain evidence="3 4">P7</strain>
    </source>
</reference>
<dbReference type="PANTHER" id="PTHR40448:SF1">
    <property type="entry name" value="TWO-COMPONENT SENSOR HISTIDINE KINASE"/>
    <property type="match status" value="1"/>
</dbReference>
<feature type="transmembrane region" description="Helical" evidence="1">
    <location>
        <begin position="51"/>
        <end position="69"/>
    </location>
</feature>
<keyword evidence="1" id="KW-0812">Transmembrane</keyword>
<evidence type="ECO:0000313" key="3">
    <source>
        <dbReference type="EMBL" id="EET87459.1"/>
    </source>
</evidence>
<dbReference type="Gene3D" id="3.30.565.10">
    <property type="entry name" value="Histidine kinase-like ATPase, C-terminal domain"/>
    <property type="match status" value="1"/>
</dbReference>
<dbReference type="STRING" id="536227.Ccar_24170"/>
<dbReference type="Pfam" id="PF14501">
    <property type="entry name" value="HATPase_c_5"/>
    <property type="match status" value="1"/>
</dbReference>
<evidence type="ECO:0000256" key="1">
    <source>
        <dbReference type="SAM" id="Phobius"/>
    </source>
</evidence>
<dbReference type="KEGG" id="cck:Ccar_24170"/>
<keyword evidence="3" id="KW-0808">Transferase</keyword>
<dbReference type="GO" id="GO:0042802">
    <property type="term" value="F:identical protein binding"/>
    <property type="evidence" value="ECO:0007669"/>
    <property type="project" value="TreeGrafter"/>
</dbReference>
<protein>
    <submittedName>
        <fullName evidence="3">Signal transduction histidine kinase regulating citrate/malate metabolism</fullName>
    </submittedName>
</protein>
<evidence type="ECO:0000259" key="2">
    <source>
        <dbReference type="Pfam" id="PF14501"/>
    </source>
</evidence>
<evidence type="ECO:0000313" key="4">
    <source>
        <dbReference type="Proteomes" id="UP000004198"/>
    </source>
</evidence>
<dbReference type="eggNOG" id="COG3290">
    <property type="taxonomic scope" value="Bacteria"/>
</dbReference>